<keyword evidence="7" id="KW-0249">Electron transport</keyword>
<dbReference type="Pfam" id="PF01794">
    <property type="entry name" value="Ferric_reduct"/>
    <property type="match status" value="1"/>
</dbReference>
<evidence type="ECO:0000256" key="5">
    <source>
        <dbReference type="ARBA" id="ARBA00023004"/>
    </source>
</evidence>
<dbReference type="GO" id="GO:0010181">
    <property type="term" value="F:FMN binding"/>
    <property type="evidence" value="ECO:0007669"/>
    <property type="project" value="UniProtKB-UniRule"/>
</dbReference>
<feature type="transmembrane region" description="Helical" evidence="7">
    <location>
        <begin position="83"/>
        <end position="99"/>
    </location>
</feature>
<evidence type="ECO:0000256" key="1">
    <source>
        <dbReference type="ARBA" id="ARBA00004141"/>
    </source>
</evidence>
<comment type="function">
    <text evidence="7">Part of the MsrPQ system that repairs oxidized periplasmic proteins containing methionine sulfoxide residues (Met-O), using respiratory chain electrons. Thus protects these proteins from oxidative-stress damage caused by reactive species of oxygen and chlorine generated by the host defense mechanisms. MsrPQ is essential for the maintenance of envelope integrity under bleach stress, rescuing a wide series of structurally unrelated periplasmic proteins from methionine oxidation. MsrQ provides electrons for reduction to the reductase catalytic subunit MsrP, using the quinone pool of the respiratory chain.</text>
</comment>
<sequence>MAVTDTLNRSARAIPVWVIYILGILPLAYIIFATFAGAMGMDPVKTIEHELGQYAIIFFILTLTITPIRQLAGVNLIRFRRSLGHLTFFYVFLHLLVWLGLDMQLQWGQMWTDILKRPYITIGMVGFVLLLPVMATSNDTSIRRLGAASWRKVQKLVYPAIFLGALHYVMVQKVWEAESMIYMGIVLVLLVYRLRSLKLGALLKKNRSA</sequence>
<feature type="transmembrane region" description="Helical" evidence="7">
    <location>
        <begin position="51"/>
        <end position="71"/>
    </location>
</feature>
<feature type="transmembrane region" description="Helical" evidence="7">
    <location>
        <begin position="156"/>
        <end position="175"/>
    </location>
</feature>
<evidence type="ECO:0000259" key="8">
    <source>
        <dbReference type="Pfam" id="PF01794"/>
    </source>
</evidence>
<evidence type="ECO:0000313" key="9">
    <source>
        <dbReference type="EMBL" id="GFE64918.1"/>
    </source>
</evidence>
<keyword evidence="7" id="KW-0349">Heme</keyword>
<comment type="similarity">
    <text evidence="7">Belongs to the MsrQ family.</text>
</comment>
<dbReference type="GO" id="GO:0030091">
    <property type="term" value="P:protein repair"/>
    <property type="evidence" value="ECO:0007669"/>
    <property type="project" value="UniProtKB-UniRule"/>
</dbReference>
<dbReference type="GO" id="GO:0016679">
    <property type="term" value="F:oxidoreductase activity, acting on diphenols and related substances as donors"/>
    <property type="evidence" value="ECO:0007669"/>
    <property type="project" value="TreeGrafter"/>
</dbReference>
<evidence type="ECO:0000256" key="2">
    <source>
        <dbReference type="ARBA" id="ARBA00022448"/>
    </source>
</evidence>
<feature type="transmembrane region" description="Helical" evidence="7">
    <location>
        <begin position="119"/>
        <end position="135"/>
    </location>
</feature>
<dbReference type="EMBL" id="BLJE01000002">
    <property type="protein sequence ID" value="GFE64918.1"/>
    <property type="molecule type" value="Genomic_DNA"/>
</dbReference>
<keyword evidence="7" id="KW-0285">Flavoprotein</keyword>
<evidence type="ECO:0000313" key="10">
    <source>
        <dbReference type="Proteomes" id="UP000436822"/>
    </source>
</evidence>
<evidence type="ECO:0000256" key="4">
    <source>
        <dbReference type="ARBA" id="ARBA00022989"/>
    </source>
</evidence>
<feature type="domain" description="Ferric oxidoreductase" evidence="8">
    <location>
        <begin position="52"/>
        <end position="164"/>
    </location>
</feature>
<dbReference type="PANTHER" id="PTHR36964">
    <property type="entry name" value="PROTEIN-METHIONINE-SULFOXIDE REDUCTASE HEME-BINDING SUBUNIT MSRQ"/>
    <property type="match status" value="1"/>
</dbReference>
<dbReference type="GO" id="GO:0020037">
    <property type="term" value="F:heme binding"/>
    <property type="evidence" value="ECO:0007669"/>
    <property type="project" value="UniProtKB-UniRule"/>
</dbReference>
<dbReference type="AlphaFoldDB" id="A0A6N6JI06"/>
<organism evidence="9 10">
    <name type="scientific">Litoreibacter roseus</name>
    <dbReference type="NCBI Taxonomy" id="2601869"/>
    <lineage>
        <taxon>Bacteria</taxon>
        <taxon>Pseudomonadati</taxon>
        <taxon>Pseudomonadota</taxon>
        <taxon>Alphaproteobacteria</taxon>
        <taxon>Rhodobacterales</taxon>
        <taxon>Roseobacteraceae</taxon>
        <taxon>Litoreibacter</taxon>
    </lineage>
</organism>
<gene>
    <name evidence="7 9" type="primary">msrQ</name>
    <name evidence="9" type="ORF">KIN_19920</name>
</gene>
<dbReference type="RefSeq" id="WP_159806440.1">
    <property type="nucleotide sequence ID" value="NZ_BLJE01000002.1"/>
</dbReference>
<keyword evidence="6 7" id="KW-0472">Membrane</keyword>
<keyword evidence="2 7" id="KW-0813">Transport</keyword>
<dbReference type="NCBIfam" id="NF003833">
    <property type="entry name" value="PRK05419.1-5"/>
    <property type="match status" value="1"/>
</dbReference>
<dbReference type="HAMAP" id="MF_01207">
    <property type="entry name" value="MsrQ"/>
    <property type="match status" value="1"/>
</dbReference>
<evidence type="ECO:0000256" key="7">
    <source>
        <dbReference type="HAMAP-Rule" id="MF_01207"/>
    </source>
</evidence>
<protein>
    <recommendedName>
        <fullName evidence="7">Protein-methionine-sulfoxide reductase heme-binding subunit MsrQ</fullName>
    </recommendedName>
    <alternativeName>
        <fullName evidence="7">Flavocytochrome MsrQ</fullName>
    </alternativeName>
</protein>
<proteinExistence type="inferred from homology"/>
<dbReference type="Proteomes" id="UP000436822">
    <property type="component" value="Unassembled WGS sequence"/>
</dbReference>
<keyword evidence="5 7" id="KW-0408">Iron</keyword>
<keyword evidence="3 7" id="KW-0812">Transmembrane</keyword>
<dbReference type="GO" id="GO:0046872">
    <property type="term" value="F:metal ion binding"/>
    <property type="evidence" value="ECO:0007669"/>
    <property type="project" value="UniProtKB-KW"/>
</dbReference>
<name>A0A6N6JI06_9RHOB</name>
<evidence type="ECO:0000256" key="6">
    <source>
        <dbReference type="ARBA" id="ARBA00023136"/>
    </source>
</evidence>
<dbReference type="InterPro" id="IPR013130">
    <property type="entry name" value="Fe3_Rdtase_TM_dom"/>
</dbReference>
<comment type="caution">
    <text evidence="9">The sequence shown here is derived from an EMBL/GenBank/DDBJ whole genome shotgun (WGS) entry which is preliminary data.</text>
</comment>
<dbReference type="InterPro" id="IPR022837">
    <property type="entry name" value="MsrQ-like"/>
</dbReference>
<keyword evidence="10" id="KW-1185">Reference proteome</keyword>
<comment type="subcellular location">
    <subcellularLocation>
        <location evidence="7">Cell membrane</location>
        <topology evidence="7">Multi-pass membrane protein</topology>
    </subcellularLocation>
    <subcellularLocation>
        <location evidence="1">Membrane</location>
        <topology evidence="1">Multi-pass membrane protein</topology>
    </subcellularLocation>
</comment>
<comment type="subunit">
    <text evidence="7">Heterodimer of a catalytic subunit (MsrP) and a heme-binding subunit (MsrQ).</text>
</comment>
<feature type="transmembrane region" description="Helical" evidence="7">
    <location>
        <begin position="181"/>
        <end position="203"/>
    </location>
</feature>
<reference evidence="9 10" key="1">
    <citation type="submission" date="2019-12" db="EMBL/GenBank/DDBJ databases">
        <title>Litoreibacter badius sp. nov., a novel bacteriochlorophyll a-containing bacterium in the genus Litoreibacter.</title>
        <authorList>
            <person name="Kanamuro M."/>
            <person name="Takabe Y."/>
            <person name="Mori K."/>
            <person name="Takaichi S."/>
            <person name="Hanada S."/>
        </authorList>
    </citation>
    <scope>NUCLEOTIDE SEQUENCE [LARGE SCALE GENOMIC DNA]</scope>
    <source>
        <strain evidence="9 10">K6</strain>
    </source>
</reference>
<accession>A0A6N6JI06</accession>
<comment type="cofactor">
    <cofactor evidence="7">
        <name>FMN</name>
        <dbReference type="ChEBI" id="CHEBI:58210"/>
    </cofactor>
    <text evidence="7">Binds 1 FMN per subunit.</text>
</comment>
<keyword evidence="7" id="KW-0288">FMN</keyword>
<dbReference type="PANTHER" id="PTHR36964:SF1">
    <property type="entry name" value="PROTEIN-METHIONINE-SULFOXIDE REDUCTASE HEME-BINDING SUBUNIT MSRQ"/>
    <property type="match status" value="1"/>
</dbReference>
<dbReference type="GO" id="GO:0005886">
    <property type="term" value="C:plasma membrane"/>
    <property type="evidence" value="ECO:0007669"/>
    <property type="project" value="UniProtKB-SubCell"/>
</dbReference>
<dbReference type="GO" id="GO:0009055">
    <property type="term" value="F:electron transfer activity"/>
    <property type="evidence" value="ECO:0007669"/>
    <property type="project" value="UniProtKB-UniRule"/>
</dbReference>
<evidence type="ECO:0000256" key="3">
    <source>
        <dbReference type="ARBA" id="ARBA00022692"/>
    </source>
</evidence>
<feature type="transmembrane region" description="Helical" evidence="7">
    <location>
        <begin position="17"/>
        <end position="39"/>
    </location>
</feature>
<keyword evidence="4 7" id="KW-1133">Transmembrane helix</keyword>
<keyword evidence="7" id="KW-1003">Cell membrane</keyword>
<keyword evidence="7" id="KW-0479">Metal-binding</keyword>
<comment type="cofactor">
    <cofactor evidence="7">
        <name>heme b</name>
        <dbReference type="ChEBI" id="CHEBI:60344"/>
    </cofactor>
    <text evidence="7">Binds 1 heme b (iron(II)-protoporphyrin IX) group per subunit.</text>
</comment>
<dbReference type="OrthoDB" id="9788328at2"/>